<keyword evidence="2" id="KW-1185">Reference proteome</keyword>
<organism evidence="1 2">
    <name type="scientific">Paenibacillus radicis</name>
    <name type="common">ex Gao et al. 2016</name>
    <dbReference type="NCBI Taxonomy" id="1737354"/>
    <lineage>
        <taxon>Bacteria</taxon>
        <taxon>Bacillati</taxon>
        <taxon>Bacillota</taxon>
        <taxon>Bacilli</taxon>
        <taxon>Bacillales</taxon>
        <taxon>Paenibacillaceae</taxon>
        <taxon>Paenibacillus</taxon>
    </lineage>
</organism>
<dbReference type="EMBL" id="BMHY01000020">
    <property type="protein sequence ID" value="GGG88605.1"/>
    <property type="molecule type" value="Genomic_DNA"/>
</dbReference>
<gene>
    <name evidence="1" type="ORF">GCM10010918_53980</name>
</gene>
<dbReference type="RefSeq" id="WP_188892792.1">
    <property type="nucleotide sequence ID" value="NZ_BMHY01000020.1"/>
</dbReference>
<comment type="caution">
    <text evidence="1">The sequence shown here is derived from an EMBL/GenBank/DDBJ whole genome shotgun (WGS) entry which is preliminary data.</text>
</comment>
<dbReference type="AlphaFoldDB" id="A0A917HTD8"/>
<sequence length="163" mass="18619">MRKWIKHQDPDNKYGAAFTLGDRSISVPEGAVISVTRGEQFNIPRLLINGAINQFIMKAMIRNEDLLFAELTGQLQGGTGQTLTIWKDSKRMNRFRTSGSHNFARKFFSWVFYSGSVQSYFLTWEYTGPIPSSEHITSYVKTYGRHYDGGKLIKKANPSKRNT</sequence>
<evidence type="ECO:0000313" key="1">
    <source>
        <dbReference type="EMBL" id="GGG88605.1"/>
    </source>
</evidence>
<proteinExistence type="predicted"/>
<protein>
    <submittedName>
        <fullName evidence="1">Uncharacterized protein</fullName>
    </submittedName>
</protein>
<evidence type="ECO:0000313" key="2">
    <source>
        <dbReference type="Proteomes" id="UP000600247"/>
    </source>
</evidence>
<reference evidence="1 2" key="1">
    <citation type="journal article" date="2014" name="Int. J. Syst. Evol. Microbiol.">
        <title>Complete genome sequence of Corynebacterium casei LMG S-19264T (=DSM 44701T), isolated from a smear-ripened cheese.</title>
        <authorList>
            <consortium name="US DOE Joint Genome Institute (JGI-PGF)"/>
            <person name="Walter F."/>
            <person name="Albersmeier A."/>
            <person name="Kalinowski J."/>
            <person name="Ruckert C."/>
        </authorList>
    </citation>
    <scope>NUCLEOTIDE SEQUENCE [LARGE SCALE GENOMIC DNA]</scope>
    <source>
        <strain evidence="1 2">CGMCC 1.15286</strain>
    </source>
</reference>
<name>A0A917HTD8_9BACL</name>
<dbReference type="Proteomes" id="UP000600247">
    <property type="component" value="Unassembled WGS sequence"/>
</dbReference>
<accession>A0A917HTD8</accession>